<feature type="domain" description="Reverse transcriptase/retrotransposon-derived protein RNase H-like" evidence="1">
    <location>
        <begin position="47"/>
        <end position="97"/>
    </location>
</feature>
<dbReference type="InterPro" id="IPR043502">
    <property type="entry name" value="DNA/RNA_pol_sf"/>
</dbReference>
<dbReference type="EMBL" id="KQ483413">
    <property type="protein sequence ID" value="KYP53514.1"/>
    <property type="molecule type" value="Genomic_DNA"/>
</dbReference>
<keyword evidence="3" id="KW-1185">Reference proteome</keyword>
<organism evidence="2 3">
    <name type="scientific">Cajanus cajan</name>
    <name type="common">Pigeon pea</name>
    <name type="synonym">Cajanus indicus</name>
    <dbReference type="NCBI Taxonomy" id="3821"/>
    <lineage>
        <taxon>Eukaryota</taxon>
        <taxon>Viridiplantae</taxon>
        <taxon>Streptophyta</taxon>
        <taxon>Embryophyta</taxon>
        <taxon>Tracheophyta</taxon>
        <taxon>Spermatophyta</taxon>
        <taxon>Magnoliopsida</taxon>
        <taxon>eudicotyledons</taxon>
        <taxon>Gunneridae</taxon>
        <taxon>Pentapetalae</taxon>
        <taxon>rosids</taxon>
        <taxon>fabids</taxon>
        <taxon>Fabales</taxon>
        <taxon>Fabaceae</taxon>
        <taxon>Papilionoideae</taxon>
        <taxon>50 kb inversion clade</taxon>
        <taxon>NPAAA clade</taxon>
        <taxon>indigoferoid/millettioid clade</taxon>
        <taxon>Phaseoleae</taxon>
        <taxon>Cajanus</taxon>
    </lineage>
</organism>
<dbReference type="SUPFAM" id="SSF56672">
    <property type="entry name" value="DNA/RNA polymerases"/>
    <property type="match status" value="1"/>
</dbReference>
<name>A0A151SFA6_CAJCA</name>
<dbReference type="Gramene" id="C.cajan_24438.t">
    <property type="protein sequence ID" value="C.cajan_24438.t"/>
    <property type="gene ID" value="C.cajan_24438"/>
</dbReference>
<reference evidence="2" key="1">
    <citation type="journal article" date="2012" name="Nat. Biotechnol.">
        <title>Draft genome sequence of pigeonpea (Cajanus cajan), an orphan legume crop of resource-poor farmers.</title>
        <authorList>
            <person name="Varshney R.K."/>
            <person name="Chen W."/>
            <person name="Li Y."/>
            <person name="Bharti A.K."/>
            <person name="Saxena R.K."/>
            <person name="Schlueter J.A."/>
            <person name="Donoghue M.T."/>
            <person name="Azam S."/>
            <person name="Fan G."/>
            <person name="Whaley A.M."/>
            <person name="Farmer A.D."/>
            <person name="Sheridan J."/>
            <person name="Iwata A."/>
            <person name="Tuteja R."/>
            <person name="Penmetsa R.V."/>
            <person name="Wu W."/>
            <person name="Upadhyaya H.D."/>
            <person name="Yang S.P."/>
            <person name="Shah T."/>
            <person name="Saxena K.B."/>
            <person name="Michael T."/>
            <person name="McCombie W.R."/>
            <person name="Yang B."/>
            <person name="Zhang G."/>
            <person name="Yang H."/>
            <person name="Wang J."/>
            <person name="Spillane C."/>
            <person name="Cook D.R."/>
            <person name="May G.D."/>
            <person name="Xu X."/>
            <person name="Jackson S.A."/>
        </authorList>
    </citation>
    <scope>NUCLEOTIDE SEQUENCE [LARGE SCALE GENOMIC DNA]</scope>
</reference>
<dbReference type="Gene3D" id="3.30.70.270">
    <property type="match status" value="1"/>
</dbReference>
<evidence type="ECO:0000313" key="2">
    <source>
        <dbReference type="EMBL" id="KYP53514.1"/>
    </source>
</evidence>
<dbReference type="Pfam" id="PF17919">
    <property type="entry name" value="RT_RNaseH_2"/>
    <property type="match status" value="1"/>
</dbReference>
<protein>
    <recommendedName>
        <fullName evidence="1">Reverse transcriptase/retrotransposon-derived protein RNase H-like domain-containing protein</fullName>
    </recommendedName>
</protein>
<evidence type="ECO:0000313" key="3">
    <source>
        <dbReference type="Proteomes" id="UP000075243"/>
    </source>
</evidence>
<dbReference type="InterPro" id="IPR041577">
    <property type="entry name" value="RT_RNaseH_2"/>
</dbReference>
<accession>A0A151SFA6</accession>
<dbReference type="AlphaFoldDB" id="A0A151SFA6"/>
<dbReference type="InterPro" id="IPR043128">
    <property type="entry name" value="Rev_trsase/Diguanyl_cyclase"/>
</dbReference>
<evidence type="ECO:0000259" key="1">
    <source>
        <dbReference type="Pfam" id="PF17919"/>
    </source>
</evidence>
<dbReference type="Proteomes" id="UP000075243">
    <property type="component" value="Unassembled WGS sequence"/>
</dbReference>
<sequence length="99" mass="10874">MRLNPEKCVFGVSGGKFLGFMLSNRGIEANLDKCQAILDMKSPSTLKEECEESFQQFKKCLSAPPVLSKPIGDLDMVVYLAVSSYSVSSVLVQENQGHQ</sequence>
<gene>
    <name evidence="2" type="ORF">KK1_024652</name>
</gene>
<proteinExistence type="predicted"/>